<evidence type="ECO:0000256" key="4">
    <source>
        <dbReference type="HAMAP-Rule" id="MF_00470"/>
    </source>
</evidence>
<comment type="catalytic activity">
    <reaction evidence="4">
        <text>(1R,6R)-6-hydroxy-2-succinyl-cyclohexa-2,4-diene-1-carboxylate = 2-succinylbenzoate + H2O</text>
        <dbReference type="Rhea" id="RHEA:10196"/>
        <dbReference type="ChEBI" id="CHEBI:15377"/>
        <dbReference type="ChEBI" id="CHEBI:18325"/>
        <dbReference type="ChEBI" id="CHEBI:58689"/>
        <dbReference type="EC" id="4.2.1.113"/>
    </reaction>
</comment>
<gene>
    <name evidence="4" type="primary">menC</name>
    <name evidence="7" type="ORF">SAMN05445756_0987</name>
</gene>
<dbReference type="CDD" id="cd03320">
    <property type="entry name" value="OSBS"/>
    <property type="match status" value="1"/>
</dbReference>
<evidence type="ECO:0000256" key="2">
    <source>
        <dbReference type="ARBA" id="ARBA00022842"/>
    </source>
</evidence>
<dbReference type="Pfam" id="PF18374">
    <property type="entry name" value="Enolase_like_N"/>
    <property type="match status" value="1"/>
</dbReference>
<dbReference type="GO" id="GO:0009234">
    <property type="term" value="P:menaquinone biosynthetic process"/>
    <property type="evidence" value="ECO:0007669"/>
    <property type="project" value="UniProtKB-UniRule"/>
</dbReference>
<organism evidence="7 8">
    <name type="scientific">Kytococcus aerolatus</name>
    <dbReference type="NCBI Taxonomy" id="592308"/>
    <lineage>
        <taxon>Bacteria</taxon>
        <taxon>Bacillati</taxon>
        <taxon>Actinomycetota</taxon>
        <taxon>Actinomycetes</taxon>
        <taxon>Micrococcales</taxon>
        <taxon>Kytococcaceae</taxon>
        <taxon>Kytococcus</taxon>
    </lineage>
</organism>
<keyword evidence="8" id="KW-1185">Reference proteome</keyword>
<dbReference type="SUPFAM" id="SSF51604">
    <property type="entry name" value="Enolase C-terminal domain-like"/>
    <property type="match status" value="1"/>
</dbReference>
<feature type="binding site" evidence="4">
    <location>
        <position position="172"/>
    </location>
    <ligand>
        <name>Mg(2+)</name>
        <dbReference type="ChEBI" id="CHEBI:18420"/>
    </ligand>
</feature>
<dbReference type="Gene3D" id="3.20.20.120">
    <property type="entry name" value="Enolase-like C-terminal domain"/>
    <property type="match status" value="1"/>
</dbReference>
<feature type="active site" description="Proton acceptor" evidence="4">
    <location>
        <position position="252"/>
    </location>
</feature>
<comment type="pathway">
    <text evidence="4">Quinol/quinone metabolism; 1,4-dihydroxy-2-naphthoate biosynthesis; 1,4-dihydroxy-2-naphthoate from chorismate: step 4/7.</text>
</comment>
<dbReference type="EC" id="4.2.1.113" evidence="4"/>
<dbReference type="InterPro" id="IPR010196">
    <property type="entry name" value="OSB_synthase_MenC1"/>
</dbReference>
<protein>
    <recommendedName>
        <fullName evidence="4">o-succinylbenzoate synthase</fullName>
        <shortName evidence="4">OSB synthase</shortName>
        <shortName evidence="4">OSBS</shortName>
        <ecNumber evidence="4">4.2.1.113</ecNumber>
    </recommendedName>
    <alternativeName>
        <fullName evidence="4">4-(2'-carboxyphenyl)-4-oxybutyric acid synthase</fullName>
    </alternativeName>
    <alternativeName>
        <fullName evidence="4">o-succinylbenzoic acid synthase</fullName>
    </alternativeName>
</protein>
<sequence>MGSLRSVLSPDRPQALDDPTLGRALPPLEELLDELVVVQLPLVARFRGITVRETALVRGPLGWAEFAPFTEYDDAEASRWLSATLEAGWWGWPDPVREAVEVNATVPAVEAGQVPGVLARFPGCTTAKIKVAEQGALVQDAAQLGGVSDRADRARIAAAREVLGEGAALRLDANGAWSVPHALDFLTRLAEDGERLEYVEQPCATVEELADLREGLARRGVSVRIAADESIRRAQDPLRVRELAAADVVVVKAAPLGGVSAARQVLDAAGLPVVVSSALESSVGLASGVALAATVPALQGACGLGTVRLLAEDVTTDSLSPVGGRIDLRRVEPDRRVALAAPERREWWADRLSRCHRLLRRGQIGRRS</sequence>
<evidence type="ECO:0000256" key="1">
    <source>
        <dbReference type="ARBA" id="ARBA00022723"/>
    </source>
</evidence>
<dbReference type="UniPathway" id="UPA00079"/>
<dbReference type="EMBL" id="FYEZ01000001">
    <property type="protein sequence ID" value="SNC63829.1"/>
    <property type="molecule type" value="Genomic_DNA"/>
</dbReference>
<dbReference type="SFLD" id="SFLDG00180">
    <property type="entry name" value="muconate_cycloisomerase"/>
    <property type="match status" value="1"/>
</dbReference>
<comment type="cofactor">
    <cofactor evidence="4">
        <name>a divalent metal cation</name>
        <dbReference type="ChEBI" id="CHEBI:60240"/>
    </cofactor>
</comment>
<dbReference type="PANTHER" id="PTHR48073:SF2">
    <property type="entry name" value="O-SUCCINYLBENZOATE SYNTHASE"/>
    <property type="match status" value="1"/>
</dbReference>
<comment type="pathway">
    <text evidence="4">Quinol/quinone metabolism; menaquinone biosynthesis.</text>
</comment>
<evidence type="ECO:0000256" key="3">
    <source>
        <dbReference type="ARBA" id="ARBA00023239"/>
    </source>
</evidence>
<feature type="binding site" evidence="4">
    <location>
        <position position="228"/>
    </location>
    <ligand>
        <name>Mg(2+)</name>
        <dbReference type="ChEBI" id="CHEBI:18420"/>
    </ligand>
</feature>
<keyword evidence="2 4" id="KW-0460">Magnesium</keyword>
<dbReference type="GO" id="GO:0000287">
    <property type="term" value="F:magnesium ion binding"/>
    <property type="evidence" value="ECO:0007669"/>
    <property type="project" value="UniProtKB-UniRule"/>
</dbReference>
<dbReference type="NCBIfam" id="NF002782">
    <property type="entry name" value="PRK02901.1"/>
    <property type="match status" value="1"/>
</dbReference>
<evidence type="ECO:0000313" key="8">
    <source>
        <dbReference type="Proteomes" id="UP000198122"/>
    </source>
</evidence>
<dbReference type="PANTHER" id="PTHR48073">
    <property type="entry name" value="O-SUCCINYLBENZOATE SYNTHASE-RELATED"/>
    <property type="match status" value="1"/>
</dbReference>
<dbReference type="InterPro" id="IPR036849">
    <property type="entry name" value="Enolase-like_C_sf"/>
</dbReference>
<dbReference type="HAMAP" id="MF_00470">
    <property type="entry name" value="MenC_1"/>
    <property type="match status" value="1"/>
</dbReference>
<keyword evidence="4" id="KW-0474">Menaquinone biosynthesis</keyword>
<feature type="binding site" evidence="4">
    <location>
        <position position="200"/>
    </location>
    <ligand>
        <name>Mg(2+)</name>
        <dbReference type="ChEBI" id="CHEBI:18420"/>
    </ligand>
</feature>
<evidence type="ECO:0000256" key="5">
    <source>
        <dbReference type="SAM" id="MobiDB-lite"/>
    </source>
</evidence>
<dbReference type="UniPathway" id="UPA01057">
    <property type="reaction ID" value="UER00165"/>
</dbReference>
<dbReference type="Proteomes" id="UP000198122">
    <property type="component" value="Unassembled WGS sequence"/>
</dbReference>
<dbReference type="InterPro" id="IPR029065">
    <property type="entry name" value="Enolase_C-like"/>
</dbReference>
<evidence type="ECO:0000313" key="7">
    <source>
        <dbReference type="EMBL" id="SNC63829.1"/>
    </source>
</evidence>
<proteinExistence type="inferred from homology"/>
<dbReference type="InterPro" id="IPR013342">
    <property type="entry name" value="Mandelate_racemase_C"/>
</dbReference>
<keyword evidence="3 4" id="KW-0456">Lyase</keyword>
<reference evidence="7 8" key="1">
    <citation type="submission" date="2017-06" db="EMBL/GenBank/DDBJ databases">
        <authorList>
            <person name="Kim H.J."/>
            <person name="Triplett B.A."/>
        </authorList>
    </citation>
    <scope>NUCLEOTIDE SEQUENCE [LARGE SCALE GENOMIC DNA]</scope>
    <source>
        <strain evidence="7 8">DSM 22179</strain>
    </source>
</reference>
<feature type="domain" description="Mandelate racemase/muconate lactonizing enzyme C-terminal" evidence="6">
    <location>
        <begin position="115"/>
        <end position="219"/>
    </location>
</feature>
<evidence type="ECO:0000259" key="6">
    <source>
        <dbReference type="SMART" id="SM00922"/>
    </source>
</evidence>
<dbReference type="SFLD" id="SFLDF00009">
    <property type="entry name" value="o-succinylbenzoate_synthase"/>
    <property type="match status" value="1"/>
</dbReference>
<feature type="active site" description="Proton donor" evidence="4">
    <location>
        <position position="130"/>
    </location>
</feature>
<dbReference type="SFLD" id="SFLDS00001">
    <property type="entry name" value="Enolase"/>
    <property type="match status" value="1"/>
</dbReference>
<feature type="region of interest" description="Disordered" evidence="5">
    <location>
        <begin position="1"/>
        <end position="21"/>
    </location>
</feature>
<accession>A0A212TCS9</accession>
<comment type="similarity">
    <text evidence="4">Belongs to the mandelate racemase/muconate lactonizing enzyme family. MenC type 1 subfamily.</text>
</comment>
<keyword evidence="1 4" id="KW-0479">Metal-binding</keyword>
<dbReference type="GO" id="GO:0043748">
    <property type="term" value="F:O-succinylbenzoate synthase activity"/>
    <property type="evidence" value="ECO:0007669"/>
    <property type="project" value="UniProtKB-EC"/>
</dbReference>
<dbReference type="Pfam" id="PF13378">
    <property type="entry name" value="MR_MLE_C"/>
    <property type="match status" value="1"/>
</dbReference>
<dbReference type="SMART" id="SM00922">
    <property type="entry name" value="MR_MLE"/>
    <property type="match status" value="1"/>
</dbReference>
<name>A0A212TCS9_9MICO</name>
<comment type="function">
    <text evidence="4">Converts 2-succinyl-6-hydroxy-2,4-cyclohexadiene-1-carboxylate (SHCHC) to 2-succinylbenzoate (OSB).</text>
</comment>
<dbReference type="AlphaFoldDB" id="A0A212TCS9"/>